<dbReference type="PANTHER" id="PTHR24184:SF11">
    <property type="entry name" value="ANKYRIN REPEAT AND SOCS BOX CONTAINING 3"/>
    <property type="match status" value="1"/>
</dbReference>
<dbReference type="SUPFAM" id="SSF48403">
    <property type="entry name" value="Ankyrin repeat"/>
    <property type="match status" value="2"/>
</dbReference>
<name>V6TD63_GIAIN</name>
<dbReference type="VEuPathDB" id="GiardiaDB:QR46_1360"/>
<evidence type="ECO:0000256" key="1">
    <source>
        <dbReference type="PROSITE-ProRule" id="PRU00023"/>
    </source>
</evidence>
<protein>
    <submittedName>
        <fullName evidence="3">Ankyrin repeat protein</fullName>
    </submittedName>
</protein>
<sequence length="540" mass="59772">MGVCPSCAKDSQCVNYRKQRWKPHYIFIKITTSSKIMTDSKPNTVEWFNAVAAGSLGEVERMVNEYATSCDPQGETALMIAARGNNLELVKLLQAYETSRQNHDGETALMIGAKLDHDEVVECLAAAESNIKLPNGDTALHIAVKHRSMKSIGILLEFLTTEKNGDHNNALDCAAIAGDEELVDCILTSTKKYNKKLLEQAEHKAREHSHAKIASYLHAIAAKKVSPGSISSYEAPHIHITKLSAGCSSTKPAEEKLHVITSSTADIDSNKYEDELRILRNEINEKNKMLADKEKALEEMAREQSILSNQLSKAKEQNKDQSVVRPVRKIMGGDYGASNREDGGRAALANIKQNEPFDRDCEGNTPLMLAVEEKQFDRAKELLDEQGGLKNIYGTTALMIAASKGYLDFVQLLLEKEAGLQANSGTTALMKAAHNGHYEICKLLAPKEIGKTRRDGWTATMSAATNNHCDIIDLLTDEIGMQTVDGTTALHKAVVHNHLDAVKRLAGREHNFRLKNGSTAFYMVKKEKNPEMYEFLSRYK</sequence>
<feature type="repeat" description="ANK" evidence="1">
    <location>
        <begin position="393"/>
        <end position="425"/>
    </location>
</feature>
<dbReference type="Gene3D" id="1.25.40.20">
    <property type="entry name" value="Ankyrin repeat-containing domain"/>
    <property type="match status" value="3"/>
</dbReference>
<evidence type="ECO:0000313" key="4">
    <source>
        <dbReference type="Proteomes" id="UP000018320"/>
    </source>
</evidence>
<comment type="caution">
    <text evidence="3">The sequence shown here is derived from an EMBL/GenBank/DDBJ whole genome shotgun (WGS) entry which is preliminary data.</text>
</comment>
<dbReference type="VEuPathDB" id="GiardiaDB:GL50581_1769"/>
<dbReference type="Proteomes" id="UP000018320">
    <property type="component" value="Unassembled WGS sequence"/>
</dbReference>
<reference evidence="4" key="1">
    <citation type="submission" date="2012-02" db="EMBL/GenBank/DDBJ databases">
        <title>Genome sequencing of Giardia lamblia Genotypes A2 and B isolates (DH and GS) and comparative analysis with the genomes of Genotypes A1 and E (WB and Pig).</title>
        <authorList>
            <person name="Adam R."/>
            <person name="Dahlstrom E."/>
            <person name="Martens C."/>
            <person name="Bruno D."/>
            <person name="Barbian K."/>
            <person name="Porcella S.F."/>
            <person name="Nash T."/>
        </authorList>
    </citation>
    <scope>NUCLEOTIDE SEQUENCE</scope>
    <source>
        <strain evidence="4">DH</strain>
    </source>
</reference>
<gene>
    <name evidence="3" type="ORF">DHA2_17568</name>
</gene>
<dbReference type="InterPro" id="IPR002110">
    <property type="entry name" value="Ankyrin_rpt"/>
</dbReference>
<evidence type="ECO:0000313" key="3">
    <source>
        <dbReference type="EMBL" id="ESU36362.1"/>
    </source>
</evidence>
<dbReference type="AlphaFoldDB" id="V6TD63"/>
<dbReference type="PANTHER" id="PTHR24184">
    <property type="entry name" value="SI:CH211-189E2.2"/>
    <property type="match status" value="1"/>
</dbReference>
<dbReference type="Pfam" id="PF12796">
    <property type="entry name" value="Ank_2"/>
    <property type="match status" value="2"/>
</dbReference>
<keyword evidence="2" id="KW-0175">Coiled coil</keyword>
<feature type="repeat" description="ANK" evidence="1">
    <location>
        <begin position="485"/>
        <end position="517"/>
    </location>
</feature>
<dbReference type="VEuPathDB" id="GiardiaDB:DHA2_17568"/>
<keyword evidence="1" id="KW-0040">ANK repeat</keyword>
<reference evidence="3 4" key="2">
    <citation type="journal article" date="2013" name="Genome Biol. Evol.">
        <title>Genome sequencing of Giardia lamblia genotypes A2 and B isolates (DH and GS) and comparative analysis with the genomes of genotypes A1 and E (WB and Pig).</title>
        <authorList>
            <person name="Adam R.D."/>
            <person name="Dahlstrom E.W."/>
            <person name="Martens C.A."/>
            <person name="Bruno D.P."/>
            <person name="Barbian K.D."/>
            <person name="Ricklefs S.M."/>
            <person name="Hernandez M.M."/>
            <person name="Narla N.P."/>
            <person name="Patel R.B."/>
            <person name="Porcella S.F."/>
            <person name="Nash T.E."/>
        </authorList>
    </citation>
    <scope>NUCLEOTIDE SEQUENCE [LARGE SCALE GENOMIC DNA]</scope>
    <source>
        <strain evidence="3 4">DH</strain>
    </source>
</reference>
<accession>V6TD63</accession>
<dbReference type="Pfam" id="PF00023">
    <property type="entry name" value="Ank"/>
    <property type="match status" value="2"/>
</dbReference>
<dbReference type="SMART" id="SM00248">
    <property type="entry name" value="ANK"/>
    <property type="match status" value="9"/>
</dbReference>
<organism evidence="3 4">
    <name type="scientific">Giardia intestinalis</name>
    <name type="common">Giardia lamblia</name>
    <dbReference type="NCBI Taxonomy" id="5741"/>
    <lineage>
        <taxon>Eukaryota</taxon>
        <taxon>Metamonada</taxon>
        <taxon>Diplomonadida</taxon>
        <taxon>Hexamitidae</taxon>
        <taxon>Giardiinae</taxon>
        <taxon>Giardia</taxon>
    </lineage>
</organism>
<dbReference type="InterPro" id="IPR036770">
    <property type="entry name" value="Ankyrin_rpt-contain_sf"/>
</dbReference>
<evidence type="ECO:0000256" key="2">
    <source>
        <dbReference type="SAM" id="Coils"/>
    </source>
</evidence>
<feature type="coiled-coil region" evidence="2">
    <location>
        <begin position="269"/>
        <end position="317"/>
    </location>
</feature>
<dbReference type="PROSITE" id="PS50088">
    <property type="entry name" value="ANK_REPEAT"/>
    <property type="match status" value="2"/>
</dbReference>
<dbReference type="VEuPathDB" id="GiardiaDB:GL50803_0017568"/>
<dbReference type="PROSITE" id="PS50297">
    <property type="entry name" value="ANK_REP_REGION"/>
    <property type="match status" value="1"/>
</dbReference>
<dbReference type="EMBL" id="AHGT01000049">
    <property type="protein sequence ID" value="ESU36362.1"/>
    <property type="molecule type" value="Genomic_DNA"/>
</dbReference>
<proteinExistence type="predicted"/>